<sequence length="154" mass="17034">MQVHAAAFLLGTAFLLNTVTLNARTDENPSPQQQVWQAETAFAQSMANRDLQAFARFIAAEAVFFNGNNASTGREEIVSQWQGYFQGPEAPFSWAPEQVTVLASGTLAYSSGPVYNQQGERFATFNSVWRLEEDGHWRVVFDKGTPRCPAPATQ</sequence>
<keyword evidence="4" id="KW-1185">Reference proteome</keyword>
<evidence type="ECO:0000313" key="3">
    <source>
        <dbReference type="EMBL" id="GAA0367348.1"/>
    </source>
</evidence>
<accession>A0ABN0XLJ8</accession>
<reference evidence="3 4" key="1">
    <citation type="journal article" date="2019" name="Int. J. Syst. Evol. Microbiol.">
        <title>The Global Catalogue of Microorganisms (GCM) 10K type strain sequencing project: providing services to taxonomists for standard genome sequencing and annotation.</title>
        <authorList>
            <consortium name="The Broad Institute Genomics Platform"/>
            <consortium name="The Broad Institute Genome Sequencing Center for Infectious Disease"/>
            <person name="Wu L."/>
            <person name="Ma J."/>
        </authorList>
    </citation>
    <scope>NUCLEOTIDE SEQUENCE [LARGE SCALE GENOMIC DNA]</scope>
    <source>
        <strain evidence="3 4">JCM 13378</strain>
    </source>
</reference>
<dbReference type="Pfam" id="PF14534">
    <property type="entry name" value="DUF4440"/>
    <property type="match status" value="1"/>
</dbReference>
<evidence type="ECO:0000313" key="4">
    <source>
        <dbReference type="Proteomes" id="UP001501757"/>
    </source>
</evidence>
<evidence type="ECO:0000256" key="1">
    <source>
        <dbReference type="SAM" id="SignalP"/>
    </source>
</evidence>
<feature type="signal peptide" evidence="1">
    <location>
        <begin position="1"/>
        <end position="23"/>
    </location>
</feature>
<gene>
    <name evidence="3" type="ORF">GCM10009092_34610</name>
</gene>
<evidence type="ECO:0000259" key="2">
    <source>
        <dbReference type="Pfam" id="PF14534"/>
    </source>
</evidence>
<organism evidence="3 4">
    <name type="scientific">Bowmanella denitrificans</name>
    <dbReference type="NCBI Taxonomy" id="366582"/>
    <lineage>
        <taxon>Bacteria</taxon>
        <taxon>Pseudomonadati</taxon>
        <taxon>Pseudomonadota</taxon>
        <taxon>Gammaproteobacteria</taxon>
        <taxon>Alteromonadales</taxon>
        <taxon>Alteromonadaceae</taxon>
        <taxon>Bowmanella</taxon>
    </lineage>
</organism>
<dbReference type="SUPFAM" id="SSF54427">
    <property type="entry name" value="NTF2-like"/>
    <property type="match status" value="1"/>
</dbReference>
<feature type="chain" id="PRO_5046176383" description="DUF4440 domain-containing protein" evidence="1">
    <location>
        <begin position="24"/>
        <end position="154"/>
    </location>
</feature>
<protein>
    <recommendedName>
        <fullName evidence="2">DUF4440 domain-containing protein</fullName>
    </recommendedName>
</protein>
<dbReference type="Gene3D" id="3.10.450.50">
    <property type="match status" value="1"/>
</dbReference>
<name>A0ABN0XLJ8_9ALTE</name>
<keyword evidence="1" id="KW-0732">Signal</keyword>
<dbReference type="Proteomes" id="UP001501757">
    <property type="component" value="Unassembled WGS sequence"/>
</dbReference>
<dbReference type="InterPro" id="IPR027843">
    <property type="entry name" value="DUF4440"/>
</dbReference>
<proteinExistence type="predicted"/>
<dbReference type="InterPro" id="IPR032710">
    <property type="entry name" value="NTF2-like_dom_sf"/>
</dbReference>
<dbReference type="RefSeq" id="WP_343846606.1">
    <property type="nucleotide sequence ID" value="NZ_BAAAEI010000021.1"/>
</dbReference>
<dbReference type="EMBL" id="BAAAEI010000021">
    <property type="protein sequence ID" value="GAA0367348.1"/>
    <property type="molecule type" value="Genomic_DNA"/>
</dbReference>
<feature type="domain" description="DUF4440" evidence="2">
    <location>
        <begin position="36"/>
        <end position="139"/>
    </location>
</feature>
<comment type="caution">
    <text evidence="3">The sequence shown here is derived from an EMBL/GenBank/DDBJ whole genome shotgun (WGS) entry which is preliminary data.</text>
</comment>